<dbReference type="RefSeq" id="WP_257085525.1">
    <property type="nucleotide sequence ID" value="NZ_CP102096.1"/>
</dbReference>
<dbReference type="Pfam" id="PF00563">
    <property type="entry name" value="EAL"/>
    <property type="match status" value="1"/>
</dbReference>
<dbReference type="InterPro" id="IPR014408">
    <property type="entry name" value="dGMP_Pdiesterase_EAL/HD-GYP"/>
</dbReference>
<organism evidence="3 4">
    <name type="scientific">Vibrio japonicus</name>
    <dbReference type="NCBI Taxonomy" id="1824638"/>
    <lineage>
        <taxon>Bacteria</taxon>
        <taxon>Pseudomonadati</taxon>
        <taxon>Pseudomonadota</taxon>
        <taxon>Gammaproteobacteria</taxon>
        <taxon>Vibrionales</taxon>
        <taxon>Vibrionaceae</taxon>
        <taxon>Vibrio</taxon>
    </lineage>
</organism>
<dbReference type="SUPFAM" id="SSF141868">
    <property type="entry name" value="EAL domain-like"/>
    <property type="match status" value="1"/>
</dbReference>
<feature type="domain" description="EAL" evidence="1">
    <location>
        <begin position="1"/>
        <end position="208"/>
    </location>
</feature>
<dbReference type="InterPro" id="IPR052340">
    <property type="entry name" value="RNase_Y/CdgJ"/>
</dbReference>
<reference evidence="3" key="1">
    <citation type="submission" date="2022-07" db="EMBL/GenBank/DDBJ databases">
        <title>Complete genome of Vibrio japonicus strain JCM 31412T and phylogenomic assessment of the Nereis clade of the genus Vibrio.</title>
        <authorList>
            <person name="Shlafstein M.D."/>
            <person name="Emsley S.A."/>
            <person name="Ushijima B."/>
            <person name="Videau P."/>
            <person name="Saw J.H."/>
        </authorList>
    </citation>
    <scope>NUCLEOTIDE SEQUENCE</scope>
    <source>
        <strain evidence="3">JCM 31412</strain>
    </source>
</reference>
<proteinExistence type="predicted"/>
<dbReference type="Proteomes" id="UP001058602">
    <property type="component" value="Chromosome 1"/>
</dbReference>
<gene>
    <name evidence="3" type="ORF">NP165_00580</name>
</gene>
<dbReference type="InterPro" id="IPR001633">
    <property type="entry name" value="EAL_dom"/>
</dbReference>
<name>A0ABY5LIF2_9VIBR</name>
<evidence type="ECO:0000259" key="1">
    <source>
        <dbReference type="PROSITE" id="PS50883"/>
    </source>
</evidence>
<dbReference type="PROSITE" id="PS51833">
    <property type="entry name" value="HDOD"/>
    <property type="match status" value="1"/>
</dbReference>
<dbReference type="Gene3D" id="3.20.20.450">
    <property type="entry name" value="EAL domain"/>
    <property type="match status" value="1"/>
</dbReference>
<dbReference type="InterPro" id="IPR013976">
    <property type="entry name" value="HDOD"/>
</dbReference>
<dbReference type="SMART" id="SM00052">
    <property type="entry name" value="EAL"/>
    <property type="match status" value="1"/>
</dbReference>
<dbReference type="SUPFAM" id="SSF109604">
    <property type="entry name" value="HD-domain/PDEase-like"/>
    <property type="match status" value="1"/>
</dbReference>
<evidence type="ECO:0000313" key="4">
    <source>
        <dbReference type="Proteomes" id="UP001058602"/>
    </source>
</evidence>
<dbReference type="Gene3D" id="1.10.3210.10">
    <property type="entry name" value="Hypothetical protein af1432"/>
    <property type="match status" value="1"/>
</dbReference>
<keyword evidence="4" id="KW-1185">Reference proteome</keyword>
<dbReference type="PANTHER" id="PTHR33525:SF4">
    <property type="entry name" value="CYCLIC DI-GMP PHOSPHODIESTERASE CDGJ"/>
    <property type="match status" value="1"/>
</dbReference>
<accession>A0ABY5LIF2</accession>
<sequence>MRETYVARQPILNAKRQTLGYELLFRDGESNAYPTHIDSNRATYRLIVENFLSMGTNPSLSSSRCFINFPHESLIRRLPLILPKNKIVVEVLETCIPNDELFEAIKEISRSGYLIALDDFVYSPEWERFLPFVQIIKLDIMAMGLDAACDLVKDRLSKGTKRKFLAERVETEQEFIATRSAGFSLFQGYFFSKPVISRQSYLSPEHLIAMELFAEVCKSEVDFEKVEAIVAKDVSLSYKLLRFVNTMSDRLEVTISSFRQALIYLGQDRLKIFVSLAVASFVSSNKPKELYTLSLQRAQFFQLMASSNPFSQYRDQAFLIGLFSMLDALLDSSLSELVSELPLNSVIKQALLQRQGPYGVLLGIEECYERADWQGLQSACHQLNLSVNEVLLKLTQAQRWSHDLNSVV</sequence>
<evidence type="ECO:0000259" key="2">
    <source>
        <dbReference type="PROSITE" id="PS51833"/>
    </source>
</evidence>
<feature type="domain" description="HDOD" evidence="2">
    <location>
        <begin position="202"/>
        <end position="389"/>
    </location>
</feature>
<dbReference type="PANTHER" id="PTHR33525">
    <property type="match status" value="1"/>
</dbReference>
<dbReference type="InterPro" id="IPR035919">
    <property type="entry name" value="EAL_sf"/>
</dbReference>
<protein>
    <submittedName>
        <fullName evidence="3">HDOD domain-containing protein</fullName>
    </submittedName>
</protein>
<dbReference type="PROSITE" id="PS50883">
    <property type="entry name" value="EAL"/>
    <property type="match status" value="1"/>
</dbReference>
<dbReference type="Pfam" id="PF08668">
    <property type="entry name" value="HDOD"/>
    <property type="match status" value="1"/>
</dbReference>
<evidence type="ECO:0000313" key="3">
    <source>
        <dbReference type="EMBL" id="UUM31799.1"/>
    </source>
</evidence>
<dbReference type="EMBL" id="CP102096">
    <property type="protein sequence ID" value="UUM31799.1"/>
    <property type="molecule type" value="Genomic_DNA"/>
</dbReference>
<dbReference type="PIRSF" id="PIRSF003180">
    <property type="entry name" value="DiGMPpdiest_YuxH"/>
    <property type="match status" value="1"/>
</dbReference>